<feature type="compositionally biased region" description="Basic and acidic residues" evidence="1">
    <location>
        <begin position="86"/>
        <end position="96"/>
    </location>
</feature>
<evidence type="ECO:0000256" key="1">
    <source>
        <dbReference type="SAM" id="MobiDB-lite"/>
    </source>
</evidence>
<dbReference type="AlphaFoldDB" id="A0AA88IJ78"/>
<name>A0AA88IJ78_TACVA</name>
<gene>
    <name evidence="2" type="ORF">Q7C36_023084</name>
</gene>
<protein>
    <submittedName>
        <fullName evidence="2">Uncharacterized protein</fullName>
    </submittedName>
</protein>
<accession>A0AA88IJ78</accession>
<dbReference type="Proteomes" id="UP001187315">
    <property type="component" value="Unassembled WGS sequence"/>
</dbReference>
<organism evidence="2 3">
    <name type="scientific">Tachysurus vachellii</name>
    <name type="common">Darkbarbel catfish</name>
    <name type="synonym">Pelteobagrus vachellii</name>
    <dbReference type="NCBI Taxonomy" id="175792"/>
    <lineage>
        <taxon>Eukaryota</taxon>
        <taxon>Metazoa</taxon>
        <taxon>Chordata</taxon>
        <taxon>Craniata</taxon>
        <taxon>Vertebrata</taxon>
        <taxon>Euteleostomi</taxon>
        <taxon>Actinopterygii</taxon>
        <taxon>Neopterygii</taxon>
        <taxon>Teleostei</taxon>
        <taxon>Ostariophysi</taxon>
        <taxon>Siluriformes</taxon>
        <taxon>Bagridae</taxon>
        <taxon>Tachysurus</taxon>
    </lineage>
</organism>
<evidence type="ECO:0000313" key="3">
    <source>
        <dbReference type="Proteomes" id="UP001187315"/>
    </source>
</evidence>
<comment type="caution">
    <text evidence="2">The sequence shown here is derived from an EMBL/GenBank/DDBJ whole genome shotgun (WGS) entry which is preliminary data.</text>
</comment>
<keyword evidence="3" id="KW-1185">Reference proteome</keyword>
<evidence type="ECO:0000313" key="2">
    <source>
        <dbReference type="EMBL" id="KAK2814818.1"/>
    </source>
</evidence>
<sequence>MIPRARVPREFPGVLFHFQDGPICASALVVHVGKAGRSQRHCATPPASNSLCALDPTAFPRFPRQEADSVAELGEVRAGSGGGSRHPNEERSGGVC</sequence>
<dbReference type="EMBL" id="JAVHJS010000026">
    <property type="protein sequence ID" value="KAK2814818.1"/>
    <property type="molecule type" value="Genomic_DNA"/>
</dbReference>
<reference evidence="2" key="1">
    <citation type="submission" date="2023-08" db="EMBL/GenBank/DDBJ databases">
        <title>Pelteobagrus vachellii genome.</title>
        <authorList>
            <person name="Liu H."/>
        </authorList>
    </citation>
    <scope>NUCLEOTIDE SEQUENCE</scope>
    <source>
        <strain evidence="2">PRFRI_2022a</strain>
        <tissue evidence="2">Muscle</tissue>
    </source>
</reference>
<feature type="region of interest" description="Disordered" evidence="1">
    <location>
        <begin position="73"/>
        <end position="96"/>
    </location>
</feature>
<proteinExistence type="predicted"/>